<proteinExistence type="predicted"/>
<dbReference type="EMBL" id="JAMSKV010000003">
    <property type="protein sequence ID" value="MCQ8277891.1"/>
    <property type="molecule type" value="Genomic_DNA"/>
</dbReference>
<feature type="transmembrane region" description="Helical" evidence="2">
    <location>
        <begin position="355"/>
        <end position="375"/>
    </location>
</feature>
<dbReference type="PANTHER" id="PTHR34219">
    <property type="entry name" value="IRON-REGULATED INNER MEMBRANE PROTEIN-RELATED"/>
    <property type="match status" value="1"/>
</dbReference>
<comment type="caution">
    <text evidence="3">The sequence shown here is derived from an EMBL/GenBank/DDBJ whole genome shotgun (WGS) entry which is preliminary data.</text>
</comment>
<keyword evidence="2" id="KW-0472">Membrane</keyword>
<keyword evidence="2" id="KW-1133">Transmembrane helix</keyword>
<dbReference type="Proteomes" id="UP001524587">
    <property type="component" value="Unassembled WGS sequence"/>
</dbReference>
<name>A0ABT1W6V8_9PROT</name>
<keyword evidence="2" id="KW-0812">Transmembrane</keyword>
<evidence type="ECO:0000313" key="4">
    <source>
        <dbReference type="Proteomes" id="UP001524587"/>
    </source>
</evidence>
<dbReference type="PANTHER" id="PTHR34219:SF5">
    <property type="entry name" value="BLR4505 PROTEIN"/>
    <property type="match status" value="1"/>
</dbReference>
<protein>
    <submittedName>
        <fullName evidence="3">PepSY domain-containing protein</fullName>
    </submittedName>
</protein>
<feature type="transmembrane region" description="Helical" evidence="2">
    <location>
        <begin position="208"/>
        <end position="228"/>
    </location>
</feature>
<evidence type="ECO:0000256" key="2">
    <source>
        <dbReference type="SAM" id="Phobius"/>
    </source>
</evidence>
<feature type="region of interest" description="Disordered" evidence="1">
    <location>
        <begin position="385"/>
        <end position="408"/>
    </location>
</feature>
<accession>A0ABT1W6V8</accession>
<keyword evidence="4" id="KW-1185">Reference proteome</keyword>
<evidence type="ECO:0000313" key="3">
    <source>
        <dbReference type="EMBL" id="MCQ8277891.1"/>
    </source>
</evidence>
<evidence type="ECO:0000256" key="1">
    <source>
        <dbReference type="SAM" id="MobiDB-lite"/>
    </source>
</evidence>
<organism evidence="3 4">
    <name type="scientific">Endosaccharibacter trunci</name>
    <dbReference type="NCBI Taxonomy" id="2812733"/>
    <lineage>
        <taxon>Bacteria</taxon>
        <taxon>Pseudomonadati</taxon>
        <taxon>Pseudomonadota</taxon>
        <taxon>Alphaproteobacteria</taxon>
        <taxon>Acetobacterales</taxon>
        <taxon>Acetobacteraceae</taxon>
        <taxon>Endosaccharibacter</taxon>
    </lineage>
</organism>
<dbReference type="Pfam" id="PF03929">
    <property type="entry name" value="PepSY_TM"/>
    <property type="match status" value="1"/>
</dbReference>
<gene>
    <name evidence="3" type="ORF">NFI95_05460</name>
</gene>
<reference evidence="3 4" key="1">
    <citation type="submission" date="2022-06" db="EMBL/GenBank/DDBJ databases">
        <title>Endosaccharibacter gen. nov., sp. nov., endophytic bacteria isolated from sugarcane.</title>
        <authorList>
            <person name="Pitiwittayakul N."/>
            <person name="Yukphan P."/>
            <person name="Charoenyingcharoen P."/>
            <person name="Tanasupawat S."/>
        </authorList>
    </citation>
    <scope>NUCLEOTIDE SEQUENCE [LARGE SCALE GENOMIC DNA]</scope>
    <source>
        <strain evidence="3 4">KSS8</strain>
    </source>
</reference>
<feature type="transmembrane region" description="Helical" evidence="2">
    <location>
        <begin position="148"/>
        <end position="170"/>
    </location>
</feature>
<sequence length="408" mass="44435">MTRPRAVLLRLHRYAGLALAAFLLLAGPTGSVAAFHEALDGWLNPDLFRARTSGPPLPVDELAKRLREQVPNGRLGYLVYRPAPGFTVHAYLQPAPGHALSQSEVFLDPATGAIQGTRNPDDGCCARRTIIPFLYRFHYSLGMGRTGILVMGIVALIWSLDCMTGLLLTLPVRWRPWRRGDWRRWGVSWRIEPDKRGIRRVFDLHRAFSLWLWIVLLGIAISGVSLNLPDQVFRPVVAALLPVSAPPATGPTPPTASRRIDLDEADRIAGAAARAHGWKGRPGALFMSGQRIVVYFNEADGKRVAGLGGPVVTLDAATGAVTQVVLPGRGKLGDTVLELQFPFHSGELLGLPGRILVAAIGLVVPVLVVTGLLIWQRKRRPRRRSVRQVAGNAGRAAPEPALQPVRPS</sequence>
<dbReference type="InterPro" id="IPR005625">
    <property type="entry name" value="PepSY-ass_TM"/>
</dbReference>
<dbReference type="RefSeq" id="WP_422863351.1">
    <property type="nucleotide sequence ID" value="NZ_JAMSKV010000003.1"/>
</dbReference>